<sequence>MASGVEVNRLWLFFHNSGVKQNASHWKVHCRGCVAYHEEILEDGAAADGLLLQQRPSRIQNIKLSSLRVRNALIENQGVSRLVGKHTAYLVTKRINLKNKSEKFSTPNQLLEQSAGSNDRPVCQSAGPIAPNSTNPNLCIPYHKIECGVVQAKSRALMYHMLPVSGPTEYHFWYFCFCSIQSLGPEWSDWEWIPTQVVSNGRLRLASGWVSNECPVEVASGLQGKLEVIPMWA</sequence>
<organism evidence="1 2">
    <name type="scientific">Athelia psychrophila</name>
    <dbReference type="NCBI Taxonomy" id="1759441"/>
    <lineage>
        <taxon>Eukaryota</taxon>
        <taxon>Fungi</taxon>
        <taxon>Dikarya</taxon>
        <taxon>Basidiomycota</taxon>
        <taxon>Agaricomycotina</taxon>
        <taxon>Agaricomycetes</taxon>
        <taxon>Agaricomycetidae</taxon>
        <taxon>Atheliales</taxon>
        <taxon>Atheliaceae</taxon>
        <taxon>Athelia</taxon>
    </lineage>
</organism>
<protein>
    <submittedName>
        <fullName evidence="1">Uncharacterized protein</fullName>
    </submittedName>
</protein>
<accession>A0A166WMX9</accession>
<name>A0A166WMX9_9AGAM</name>
<dbReference type="Proteomes" id="UP000076532">
    <property type="component" value="Unassembled WGS sequence"/>
</dbReference>
<dbReference type="AlphaFoldDB" id="A0A166WMX9"/>
<evidence type="ECO:0000313" key="2">
    <source>
        <dbReference type="Proteomes" id="UP000076532"/>
    </source>
</evidence>
<proteinExistence type="predicted"/>
<evidence type="ECO:0000313" key="1">
    <source>
        <dbReference type="EMBL" id="KZP33921.1"/>
    </source>
</evidence>
<keyword evidence="2" id="KW-1185">Reference proteome</keyword>
<reference evidence="1 2" key="1">
    <citation type="journal article" date="2016" name="Mol. Biol. Evol.">
        <title>Comparative Genomics of Early-Diverging Mushroom-Forming Fungi Provides Insights into the Origins of Lignocellulose Decay Capabilities.</title>
        <authorList>
            <person name="Nagy L.G."/>
            <person name="Riley R."/>
            <person name="Tritt A."/>
            <person name="Adam C."/>
            <person name="Daum C."/>
            <person name="Floudas D."/>
            <person name="Sun H."/>
            <person name="Yadav J.S."/>
            <person name="Pangilinan J."/>
            <person name="Larsson K.H."/>
            <person name="Matsuura K."/>
            <person name="Barry K."/>
            <person name="Labutti K."/>
            <person name="Kuo R."/>
            <person name="Ohm R.A."/>
            <person name="Bhattacharya S.S."/>
            <person name="Shirouzu T."/>
            <person name="Yoshinaga Y."/>
            <person name="Martin F.M."/>
            <person name="Grigoriev I.V."/>
            <person name="Hibbett D.S."/>
        </authorList>
    </citation>
    <scope>NUCLEOTIDE SEQUENCE [LARGE SCALE GENOMIC DNA]</scope>
    <source>
        <strain evidence="1 2">CBS 109695</strain>
    </source>
</reference>
<dbReference type="EMBL" id="KV417481">
    <property type="protein sequence ID" value="KZP33921.1"/>
    <property type="molecule type" value="Genomic_DNA"/>
</dbReference>
<gene>
    <name evidence="1" type="ORF">FIBSPDRAFT_881408</name>
</gene>